<dbReference type="PANTHER" id="PTHR30435:SF18">
    <property type="entry name" value="FLAGELLAR BASAL-BODY ROD PROTEIN FLGF"/>
    <property type="match status" value="1"/>
</dbReference>
<dbReference type="Pfam" id="PF00460">
    <property type="entry name" value="Flg_bb_rod"/>
    <property type="match status" value="1"/>
</dbReference>
<dbReference type="GO" id="GO:0071978">
    <property type="term" value="P:bacterial-type flagellum-dependent swarming motility"/>
    <property type="evidence" value="ECO:0007669"/>
    <property type="project" value="TreeGrafter"/>
</dbReference>
<sequence>MDKMLYTAASGASRIMEAQSIRANNLANAETTGFKADLERVKSITLPGAEASLNTRVLVQTQNNGFSQQSGEMNHTGRTLDLAIRDKGLFSVMVDGGEAYTRAGAMMADAEGQLTIDGRPVVGVNGPIVLPEYKDLFVGEDGTISVLPAEGGVIEEVGRLKMVNPDLAELAKGGDGLLYPTAGGALVADAGVQVDSGFLEASNVQAVSELIASMDLSRQFEIQVKLMKSAEKLAETGNRLLRNA</sequence>
<evidence type="ECO:0000259" key="9">
    <source>
        <dbReference type="Pfam" id="PF22692"/>
    </source>
</evidence>
<evidence type="ECO:0000313" key="11">
    <source>
        <dbReference type="Proteomes" id="UP000055702"/>
    </source>
</evidence>
<dbReference type="GO" id="GO:0030694">
    <property type="term" value="C:bacterial-type flagellum basal body, rod"/>
    <property type="evidence" value="ECO:0007669"/>
    <property type="project" value="UniProtKB-UniRule"/>
</dbReference>
<evidence type="ECO:0000256" key="2">
    <source>
        <dbReference type="ARBA" id="ARBA00009677"/>
    </source>
</evidence>
<evidence type="ECO:0000256" key="6">
    <source>
        <dbReference type="RuleBase" id="RU362116"/>
    </source>
</evidence>
<dbReference type="Proteomes" id="UP000055702">
    <property type="component" value="Unassembled WGS sequence"/>
</dbReference>
<dbReference type="PANTHER" id="PTHR30435">
    <property type="entry name" value="FLAGELLAR PROTEIN"/>
    <property type="match status" value="1"/>
</dbReference>
<keyword evidence="10" id="KW-0966">Cell projection</keyword>
<comment type="similarity">
    <text evidence="2 6">Belongs to the flagella basal body rod proteins family.</text>
</comment>
<dbReference type="InterPro" id="IPR001444">
    <property type="entry name" value="Flag_bb_rod_N"/>
</dbReference>
<dbReference type="InterPro" id="IPR020013">
    <property type="entry name" value="Flagellar_FlgE/F/G"/>
</dbReference>
<dbReference type="InterPro" id="IPR010930">
    <property type="entry name" value="Flg_bb/hook_C_dom"/>
</dbReference>
<dbReference type="InterPro" id="IPR053967">
    <property type="entry name" value="LlgE_F_G-like_D1"/>
</dbReference>
<reference evidence="10 11" key="1">
    <citation type="submission" date="2016-01" db="EMBL/GenBank/DDBJ databases">
        <title>Draft genome of the antarctic isolate Shewanella frigidimarina Ag06-30.</title>
        <authorList>
            <person name="Parmeciano Di Noto G."/>
            <person name="Vazquez S."/>
            <person name="Mac Cormack W."/>
            <person name="Iriarte A."/>
            <person name="Quiroga C."/>
        </authorList>
    </citation>
    <scope>NUCLEOTIDE SEQUENCE [LARGE SCALE GENOMIC DNA]</scope>
    <source>
        <strain evidence="10 11">Ag06-30</strain>
    </source>
</reference>
<dbReference type="SUPFAM" id="SSF117143">
    <property type="entry name" value="Flagellar hook protein flgE"/>
    <property type="match status" value="1"/>
</dbReference>
<organism evidence="10">
    <name type="scientific">Shewanella frigidimarina</name>
    <dbReference type="NCBI Taxonomy" id="56812"/>
    <lineage>
        <taxon>Bacteria</taxon>
        <taxon>Pseudomonadati</taxon>
        <taxon>Pseudomonadota</taxon>
        <taxon>Gammaproteobacteria</taxon>
        <taxon>Alteromonadales</taxon>
        <taxon>Shewanellaceae</taxon>
        <taxon>Shewanella</taxon>
    </lineage>
</organism>
<accession>A0A106BWA3</accession>
<evidence type="ECO:0000259" key="7">
    <source>
        <dbReference type="Pfam" id="PF00460"/>
    </source>
</evidence>
<dbReference type="Pfam" id="PF22692">
    <property type="entry name" value="LlgE_F_G_D1"/>
    <property type="match status" value="1"/>
</dbReference>
<evidence type="ECO:0000313" key="10">
    <source>
        <dbReference type="EMBL" id="KVW99807.1"/>
    </source>
</evidence>
<evidence type="ECO:0000259" key="8">
    <source>
        <dbReference type="Pfam" id="PF06429"/>
    </source>
</evidence>
<protein>
    <recommendedName>
        <fullName evidence="5 6">Flagellar basal-body rod protein FlgF</fullName>
    </recommendedName>
</protein>
<proteinExistence type="inferred from homology"/>
<evidence type="ECO:0000256" key="3">
    <source>
        <dbReference type="ARBA" id="ARBA00023143"/>
    </source>
</evidence>
<dbReference type="Pfam" id="PF06429">
    <property type="entry name" value="Flg_bbr_C"/>
    <property type="match status" value="1"/>
</dbReference>
<dbReference type="RefSeq" id="WP_059747992.1">
    <property type="nucleotide sequence ID" value="NZ_JBOZPT010000009.1"/>
</dbReference>
<dbReference type="AlphaFoldDB" id="A0A106BWA3"/>
<dbReference type="EMBL" id="LRDC01000090">
    <property type="protein sequence ID" value="KVW99807.1"/>
    <property type="molecule type" value="Genomic_DNA"/>
</dbReference>
<feature type="domain" description="Flagellar hook protein FlgE/F/G-like D1" evidence="9">
    <location>
        <begin position="83"/>
        <end position="146"/>
    </location>
</feature>
<keyword evidence="10" id="KW-0282">Flagellum</keyword>
<gene>
    <name evidence="10" type="ORF">AWJ07_10895</name>
</gene>
<feature type="domain" description="Flagellar basal-body/hook protein C-terminal" evidence="8">
    <location>
        <begin position="196"/>
        <end position="240"/>
    </location>
</feature>
<keyword evidence="3 6" id="KW-0975">Bacterial flagellum</keyword>
<comment type="caution">
    <text evidence="10">The sequence shown here is derived from an EMBL/GenBank/DDBJ whole genome shotgun (WGS) entry which is preliminary data.</text>
</comment>
<dbReference type="InterPro" id="IPR037925">
    <property type="entry name" value="FlgE/F/G-like"/>
</dbReference>
<evidence type="ECO:0000256" key="5">
    <source>
        <dbReference type="ARBA" id="ARBA00040228"/>
    </source>
</evidence>
<name>A0A106BWA3_SHEFR</name>
<dbReference type="NCBIfam" id="TIGR03506">
    <property type="entry name" value="FlgEFG_subfam"/>
    <property type="match status" value="1"/>
</dbReference>
<comment type="subcellular location">
    <subcellularLocation>
        <location evidence="1 6">Bacterial flagellum basal body</location>
    </subcellularLocation>
</comment>
<dbReference type="NCBIfam" id="NF009280">
    <property type="entry name" value="PRK12640.1"/>
    <property type="match status" value="1"/>
</dbReference>
<feature type="domain" description="Flagellar basal body rod protein N-terminal" evidence="7">
    <location>
        <begin position="5"/>
        <end position="35"/>
    </location>
</feature>
<comment type="subunit">
    <text evidence="4 6">The basal body constitutes a major portion of the flagellar organelle and consists of five rings (E,L,P,S, and M) mounted on a central rod. The rod consists of about 26 subunits of FlgG in the distal portion, and FlgB, FlgC and FlgF are thought to build up the proximal portion of the rod with about 6 subunits each.</text>
</comment>
<keyword evidence="10" id="KW-0969">Cilium</keyword>
<evidence type="ECO:0000256" key="1">
    <source>
        <dbReference type="ARBA" id="ARBA00004117"/>
    </source>
</evidence>
<evidence type="ECO:0000256" key="4">
    <source>
        <dbReference type="ARBA" id="ARBA00038560"/>
    </source>
</evidence>